<feature type="domain" description="DUF4168" evidence="1">
    <location>
        <begin position="129"/>
        <end position="186"/>
    </location>
</feature>
<dbReference type="EMBL" id="LJZR01000075">
    <property type="protein sequence ID" value="KPQ31960.1"/>
    <property type="molecule type" value="Genomic_DNA"/>
</dbReference>
<reference evidence="2 3" key="1">
    <citation type="submission" date="2015-09" db="EMBL/GenBank/DDBJ databases">
        <title>Identification and resolution of microdiversity through metagenomic sequencing of parallel consortia.</title>
        <authorList>
            <person name="Nelson W.C."/>
            <person name="Romine M.F."/>
            <person name="Lindemann S.R."/>
        </authorList>
    </citation>
    <scope>NUCLEOTIDE SEQUENCE [LARGE SCALE GENOMIC DNA]</scope>
    <source>
        <strain evidence="2">Ana</strain>
    </source>
</reference>
<dbReference type="Proteomes" id="UP000050465">
    <property type="component" value="Unassembled WGS sequence"/>
</dbReference>
<proteinExistence type="predicted"/>
<dbReference type="InterPro" id="IPR025433">
    <property type="entry name" value="DUF4168"/>
</dbReference>
<accession>A0A0P7YNP7</accession>
<comment type="caution">
    <text evidence="2">The sequence shown here is derived from an EMBL/GenBank/DDBJ whole genome shotgun (WGS) entry which is preliminary data.</text>
</comment>
<sequence>MSGCLLGSGWFMLFCEMGLGTGAFDVKEDSIMKRGILIPGSLMVVLWGVGAVNVSPSAVAQLPSPTQSAPVEDVTDEKLDRFVSAYQIIQGIQQETQSEMLAAVEAEGLTGAEFNAIAQTMQSPAGANIPSQQVEQFMAAVEQVSAIQSDARDEAVAAIQAERFTIGEFEQILLMAQQNPTLQEQINQRLQP</sequence>
<protein>
    <recommendedName>
        <fullName evidence="1">DUF4168 domain-containing protein</fullName>
    </recommendedName>
</protein>
<dbReference type="STRING" id="1666911.HLUCCA11_22620"/>
<evidence type="ECO:0000313" key="2">
    <source>
        <dbReference type="EMBL" id="KPQ31960.1"/>
    </source>
</evidence>
<evidence type="ECO:0000259" key="1">
    <source>
        <dbReference type="Pfam" id="PF13767"/>
    </source>
</evidence>
<dbReference type="AlphaFoldDB" id="A0A0P7YNP7"/>
<feature type="domain" description="DUF4168" evidence="1">
    <location>
        <begin position="61"/>
        <end position="123"/>
    </location>
</feature>
<evidence type="ECO:0000313" key="3">
    <source>
        <dbReference type="Proteomes" id="UP000050465"/>
    </source>
</evidence>
<name>A0A0P7YNP7_9CYAN</name>
<dbReference type="Pfam" id="PF13767">
    <property type="entry name" value="DUF4168"/>
    <property type="match status" value="2"/>
</dbReference>
<organism evidence="2 3">
    <name type="scientific">Phormidesmis priestleyi Ana</name>
    <dbReference type="NCBI Taxonomy" id="1666911"/>
    <lineage>
        <taxon>Bacteria</taxon>
        <taxon>Bacillati</taxon>
        <taxon>Cyanobacteriota</taxon>
        <taxon>Cyanophyceae</taxon>
        <taxon>Leptolyngbyales</taxon>
        <taxon>Leptolyngbyaceae</taxon>
        <taxon>Phormidesmis</taxon>
    </lineage>
</organism>
<gene>
    <name evidence="2" type="ORF">HLUCCA11_22620</name>
</gene>